<dbReference type="AlphaFoldDB" id="A0A858RC96"/>
<evidence type="ECO:0000256" key="1">
    <source>
        <dbReference type="SAM" id="MobiDB-lite"/>
    </source>
</evidence>
<gene>
    <name evidence="3" type="ORF">HHL09_00445</name>
</gene>
<feature type="chain" id="PRO_5032742714" description="HEAT repeat domain-containing protein" evidence="2">
    <location>
        <begin position="20"/>
        <end position="490"/>
    </location>
</feature>
<name>A0A858RC96_9BACT</name>
<feature type="compositionally biased region" description="Basic and acidic residues" evidence="1">
    <location>
        <begin position="32"/>
        <end position="48"/>
    </location>
</feature>
<feature type="region of interest" description="Disordered" evidence="1">
    <location>
        <begin position="77"/>
        <end position="102"/>
    </location>
</feature>
<keyword evidence="4" id="KW-1185">Reference proteome</keyword>
<evidence type="ECO:0000256" key="2">
    <source>
        <dbReference type="SAM" id="SignalP"/>
    </source>
</evidence>
<dbReference type="KEGG" id="luo:HHL09_00445"/>
<feature type="region of interest" description="Disordered" evidence="1">
    <location>
        <begin position="32"/>
        <end position="54"/>
    </location>
</feature>
<dbReference type="Proteomes" id="UP000501812">
    <property type="component" value="Chromosome"/>
</dbReference>
<organism evidence="3 4">
    <name type="scientific">Luteolibacter luteus</name>
    <dbReference type="NCBI Taxonomy" id="2728835"/>
    <lineage>
        <taxon>Bacteria</taxon>
        <taxon>Pseudomonadati</taxon>
        <taxon>Verrucomicrobiota</taxon>
        <taxon>Verrucomicrobiia</taxon>
        <taxon>Verrucomicrobiales</taxon>
        <taxon>Verrucomicrobiaceae</taxon>
        <taxon>Luteolibacter</taxon>
    </lineage>
</organism>
<evidence type="ECO:0000313" key="4">
    <source>
        <dbReference type="Proteomes" id="UP000501812"/>
    </source>
</evidence>
<evidence type="ECO:0000313" key="3">
    <source>
        <dbReference type="EMBL" id="QJE94315.1"/>
    </source>
</evidence>
<reference evidence="3 4" key="1">
    <citation type="submission" date="2020-04" db="EMBL/GenBank/DDBJ databases">
        <title>Luteolibacter sp. G-1-1-1 isolated from soil.</title>
        <authorList>
            <person name="Dahal R.H."/>
        </authorList>
    </citation>
    <scope>NUCLEOTIDE SEQUENCE [LARGE SCALE GENOMIC DNA]</scope>
    <source>
        <strain evidence="3 4">G-1-1-1</strain>
    </source>
</reference>
<dbReference type="EMBL" id="CP051774">
    <property type="protein sequence ID" value="QJE94315.1"/>
    <property type="molecule type" value="Genomic_DNA"/>
</dbReference>
<evidence type="ECO:0008006" key="5">
    <source>
        <dbReference type="Google" id="ProtNLM"/>
    </source>
</evidence>
<dbReference type="RefSeq" id="WP_169452536.1">
    <property type="nucleotide sequence ID" value="NZ_CP051774.1"/>
</dbReference>
<keyword evidence="2" id="KW-0732">Signal</keyword>
<accession>A0A858RC96</accession>
<sequence>MKRPLILLGSHLLCLGAGAWYVRADARQGEEARHAAATKTGERTESRPSLENSANRMAHEAAEAVTKKLDNAAVKAAADRLSPADGEKRARELAADEESYGPPPREELAAAFLAWFLGDPMAALDFLFKDGMDPGKDAVLKQLVAGLSAEEHLKLIQARKSGGILTFRLGQLLVAKLGEMDPAAAAAIVIEARKEDNGRNADILRAITQGWPAGQADRYVEMALAAGDDASFLLQSFLGNLGNPRRASELLVAIKGRTDLPEDFTRKLEEQKELVGHLYRYADPSVPLDERIAQMRNLSWLSEATPEALREGALKQISTVDINELMKSGPDYRYAFRHGAMSAEEVLEAVKKTFPELAAASDFETRVRVYNELASEDANAAYALLSQLPQEERNLAVIHQARWSFRDNSPETFYSMISLAPGPDSAEAAPQREDAWSNYGQMAYREYGDGYVEWLRTMPAGVNRDAAYSSFAKTAERMGRKDLVKEFSAP</sequence>
<protein>
    <recommendedName>
        <fullName evidence="5">HEAT repeat domain-containing protein</fullName>
    </recommendedName>
</protein>
<feature type="signal peptide" evidence="2">
    <location>
        <begin position="1"/>
        <end position="19"/>
    </location>
</feature>
<feature type="compositionally biased region" description="Basic and acidic residues" evidence="1">
    <location>
        <begin position="85"/>
        <end position="94"/>
    </location>
</feature>
<proteinExistence type="predicted"/>